<accession>R7S754</accession>
<proteinExistence type="predicted"/>
<feature type="non-terminal residue" evidence="1">
    <location>
        <position position="1"/>
    </location>
</feature>
<dbReference type="OrthoDB" id="10381617at2759"/>
<dbReference type="GeneID" id="19408984"/>
<evidence type="ECO:0000313" key="1">
    <source>
        <dbReference type="EMBL" id="EIW51417.1"/>
    </source>
</evidence>
<dbReference type="Proteomes" id="UP000054317">
    <property type="component" value="Unassembled WGS sequence"/>
</dbReference>
<protein>
    <submittedName>
        <fullName evidence="1">Uncharacterized protein</fullName>
    </submittedName>
</protein>
<keyword evidence="2" id="KW-1185">Reference proteome</keyword>
<gene>
    <name evidence="1" type="ORF">TRAVEDRAFT_137429</name>
</gene>
<dbReference type="KEGG" id="tvs:TRAVEDRAFT_137429"/>
<dbReference type="EMBL" id="JH711806">
    <property type="protein sequence ID" value="EIW51417.1"/>
    <property type="molecule type" value="Genomic_DNA"/>
</dbReference>
<name>R7S754_TRAVS</name>
<dbReference type="AlphaFoldDB" id="R7S754"/>
<dbReference type="RefSeq" id="XP_008045704.1">
    <property type="nucleotide sequence ID" value="XM_008047513.1"/>
</dbReference>
<evidence type="ECO:0000313" key="2">
    <source>
        <dbReference type="Proteomes" id="UP000054317"/>
    </source>
</evidence>
<sequence>PCFPISQVSDQLSQSVRTRITAFNEDYQQPAAPKRCAQPRRIPEWLIATGLAIGK</sequence>
<reference evidence="2" key="1">
    <citation type="journal article" date="2012" name="Science">
        <title>The Paleozoic origin of enzymatic lignin decomposition reconstructed from 31 fungal genomes.</title>
        <authorList>
            <person name="Floudas D."/>
            <person name="Binder M."/>
            <person name="Riley R."/>
            <person name="Barry K."/>
            <person name="Blanchette R.A."/>
            <person name="Henrissat B."/>
            <person name="Martinez A.T."/>
            <person name="Otillar R."/>
            <person name="Spatafora J.W."/>
            <person name="Yadav J.S."/>
            <person name="Aerts A."/>
            <person name="Benoit I."/>
            <person name="Boyd A."/>
            <person name="Carlson A."/>
            <person name="Copeland A."/>
            <person name="Coutinho P.M."/>
            <person name="de Vries R.P."/>
            <person name="Ferreira P."/>
            <person name="Findley K."/>
            <person name="Foster B."/>
            <person name="Gaskell J."/>
            <person name="Glotzer D."/>
            <person name="Gorecki P."/>
            <person name="Heitman J."/>
            <person name="Hesse C."/>
            <person name="Hori C."/>
            <person name="Igarashi K."/>
            <person name="Jurgens J.A."/>
            <person name="Kallen N."/>
            <person name="Kersten P."/>
            <person name="Kohler A."/>
            <person name="Kuees U."/>
            <person name="Kumar T.K.A."/>
            <person name="Kuo A."/>
            <person name="LaButti K."/>
            <person name="Larrondo L.F."/>
            <person name="Lindquist E."/>
            <person name="Ling A."/>
            <person name="Lombard V."/>
            <person name="Lucas S."/>
            <person name="Lundell T."/>
            <person name="Martin R."/>
            <person name="McLaughlin D.J."/>
            <person name="Morgenstern I."/>
            <person name="Morin E."/>
            <person name="Murat C."/>
            <person name="Nagy L.G."/>
            <person name="Nolan M."/>
            <person name="Ohm R.A."/>
            <person name="Patyshakuliyeva A."/>
            <person name="Rokas A."/>
            <person name="Ruiz-Duenas F.J."/>
            <person name="Sabat G."/>
            <person name="Salamov A."/>
            <person name="Samejima M."/>
            <person name="Schmutz J."/>
            <person name="Slot J.C."/>
            <person name="St John F."/>
            <person name="Stenlid J."/>
            <person name="Sun H."/>
            <person name="Sun S."/>
            <person name="Syed K."/>
            <person name="Tsang A."/>
            <person name="Wiebenga A."/>
            <person name="Young D."/>
            <person name="Pisabarro A."/>
            <person name="Eastwood D.C."/>
            <person name="Martin F."/>
            <person name="Cullen D."/>
            <person name="Grigoriev I.V."/>
            <person name="Hibbett D.S."/>
        </authorList>
    </citation>
    <scope>NUCLEOTIDE SEQUENCE [LARGE SCALE GENOMIC DNA]</scope>
    <source>
        <strain evidence="2">FP-101664</strain>
    </source>
</reference>
<organism evidence="1 2">
    <name type="scientific">Trametes versicolor (strain FP-101664)</name>
    <name type="common">White-rot fungus</name>
    <name type="synonym">Coriolus versicolor</name>
    <dbReference type="NCBI Taxonomy" id="717944"/>
    <lineage>
        <taxon>Eukaryota</taxon>
        <taxon>Fungi</taxon>
        <taxon>Dikarya</taxon>
        <taxon>Basidiomycota</taxon>
        <taxon>Agaricomycotina</taxon>
        <taxon>Agaricomycetes</taxon>
        <taxon>Polyporales</taxon>
        <taxon>Polyporaceae</taxon>
        <taxon>Trametes</taxon>
    </lineage>
</organism>